<dbReference type="AlphaFoldDB" id="A0A7S3K2L5"/>
<accession>A0A7S3K2L5</accession>
<organism evidence="1">
    <name type="scientific">Aureoumbra lagunensis</name>
    <dbReference type="NCBI Taxonomy" id="44058"/>
    <lineage>
        <taxon>Eukaryota</taxon>
        <taxon>Sar</taxon>
        <taxon>Stramenopiles</taxon>
        <taxon>Ochrophyta</taxon>
        <taxon>Pelagophyceae</taxon>
        <taxon>Pelagomonadales</taxon>
        <taxon>Aureoumbra</taxon>
    </lineage>
</organism>
<name>A0A7S3K2L5_9STRA</name>
<proteinExistence type="predicted"/>
<gene>
    <name evidence="1" type="ORF">ALAG00032_LOCUS13723</name>
</gene>
<reference evidence="1" key="1">
    <citation type="submission" date="2021-01" db="EMBL/GenBank/DDBJ databases">
        <authorList>
            <person name="Corre E."/>
            <person name="Pelletier E."/>
            <person name="Niang G."/>
            <person name="Scheremetjew M."/>
            <person name="Finn R."/>
            <person name="Kale V."/>
            <person name="Holt S."/>
            <person name="Cochrane G."/>
            <person name="Meng A."/>
            <person name="Brown T."/>
            <person name="Cohen L."/>
        </authorList>
    </citation>
    <scope>NUCLEOTIDE SEQUENCE</scope>
    <source>
        <strain evidence="1">CCMP1510</strain>
    </source>
</reference>
<evidence type="ECO:0000313" key="1">
    <source>
        <dbReference type="EMBL" id="CAE0372938.1"/>
    </source>
</evidence>
<sequence>MDCYYDAADGAAALRLALSLVRKPKPKQQVERKIKDDALLKGAPIDPGRSIPLFSKCLWQHLNTNESAIEASIAALREAAVLEKWGIHDSLQVCGAKANTLLPKFWYHPTFIEELNKDDFFYPDAQPHTVAAFLHDLPKCNVTSFTAAELFSYRDEINKQIIKSKLVIPLPHFDRIASLSVDPQQLAKFDDVLALADSFFSDEKSEIQYYKSLSTILHSIHNSTLNINIFESFAFQHNDPLKIFPLLFAFCTYRALFMQLCECILSVSHEHQLLTDILPQAQSFLYSPAFTYLFAEAPSNNTLFEQLIHAGDFLLSSQIMNGDPYYNQEFAHRRRERKLLSYLSTFSNHHTHHLLRNSNDHYERQALTALNKVHDYAAASHNCFSTTSTSSSSRISAEVSSSSVPETEKVKAVTTTKFLVLPPPEALVPFSSST</sequence>
<dbReference type="EMBL" id="HBIJ01021078">
    <property type="protein sequence ID" value="CAE0372938.1"/>
    <property type="molecule type" value="Transcribed_RNA"/>
</dbReference>
<protein>
    <submittedName>
        <fullName evidence="1">Uncharacterized protein</fullName>
    </submittedName>
</protein>